<comment type="caution">
    <text evidence="3">The sequence shown here is derived from an EMBL/GenBank/DDBJ whole genome shotgun (WGS) entry which is preliminary data.</text>
</comment>
<sequence>MYRFPQSFVERIEQPPKAGTFILWIYLFHVFGIGQQSIGFSVRIEVKTGNKVLEVIVRPENRTATSADKFLRVNLIGDFVGYSSIPTFEDFYLVIPRQVWSGIEVSEDVKWLSQVENAGTRKSRGRTTLKELYQLPPGHRAKVSRNDAGQPIGLEACLLAGYLGIVERNVNLLPINYESWHEMPNSNKNQALDFVKEIFSLEVSNDYVKQALGKRWRDHKSSLKKKNFKNDLSLEEKLQTVLLGMLRYQWEDADREHVGVASRQQQRFTHTVGSKSFACTANEEENTYGSKVGRIQLFDMTHKKKDVIPMTSEAAEIMQKFREKRAEYHATASSQGLVNDDDIENQAINDVLGPERYGRLRCQGSFVTPTKYFGYNFSQYMSSQSQSLQLEVSSLKQKLSEMDQQMANMKVENEAREAERAAAEAARAVAEAEKEAATT</sequence>
<name>A0A6A3A0J9_HIBSY</name>
<proteinExistence type="predicted"/>
<evidence type="ECO:0000256" key="1">
    <source>
        <dbReference type="SAM" id="Coils"/>
    </source>
</evidence>
<dbReference type="PANTHER" id="PTHR33144:SF46">
    <property type="entry name" value="OS04G0610000 PROTEIN"/>
    <property type="match status" value="1"/>
</dbReference>
<reference evidence="3" key="1">
    <citation type="submission" date="2019-09" db="EMBL/GenBank/DDBJ databases">
        <title>Draft genome information of white flower Hibiscus syriacus.</title>
        <authorList>
            <person name="Kim Y.-M."/>
        </authorList>
    </citation>
    <scope>NUCLEOTIDE SEQUENCE [LARGE SCALE GENOMIC DNA]</scope>
    <source>
        <strain evidence="3">YM2019G1</strain>
    </source>
</reference>
<dbReference type="Proteomes" id="UP000436088">
    <property type="component" value="Unassembled WGS sequence"/>
</dbReference>
<dbReference type="Pfam" id="PF03004">
    <property type="entry name" value="Transposase_24"/>
    <property type="match status" value="1"/>
</dbReference>
<keyword evidence="1" id="KW-0175">Coiled coil</keyword>
<evidence type="ECO:0000313" key="4">
    <source>
        <dbReference type="Proteomes" id="UP000436088"/>
    </source>
</evidence>
<gene>
    <name evidence="3" type="ORF">F3Y22_tig00110610pilonHSYRG00558</name>
</gene>
<accession>A0A6A3A0J9</accession>
<evidence type="ECO:0000313" key="3">
    <source>
        <dbReference type="EMBL" id="KAE8697820.1"/>
    </source>
</evidence>
<dbReference type="PANTHER" id="PTHR33144">
    <property type="entry name" value="OS10G0409366 PROTEIN-RELATED"/>
    <property type="match status" value="1"/>
</dbReference>
<feature type="coiled-coil region" evidence="1">
    <location>
        <begin position="385"/>
        <end position="435"/>
    </location>
</feature>
<dbReference type="AlphaFoldDB" id="A0A6A3A0J9"/>
<evidence type="ECO:0000259" key="2">
    <source>
        <dbReference type="Pfam" id="PF10699"/>
    </source>
</evidence>
<dbReference type="EMBL" id="VEPZ02001049">
    <property type="protein sequence ID" value="KAE8697820.1"/>
    <property type="molecule type" value="Genomic_DNA"/>
</dbReference>
<dbReference type="Pfam" id="PF10699">
    <property type="entry name" value="HAP2-GCS1"/>
    <property type="match status" value="1"/>
</dbReference>
<protein>
    <recommendedName>
        <fullName evidence="2">Generative cell specific-1/HAP2 domain-containing protein</fullName>
    </recommendedName>
</protein>
<keyword evidence="4" id="KW-1185">Reference proteome</keyword>
<feature type="domain" description="Generative cell specific-1/HAP2" evidence="2">
    <location>
        <begin position="27"/>
        <end position="104"/>
    </location>
</feature>
<dbReference type="InterPro" id="IPR018928">
    <property type="entry name" value="HAP2/GCS1_dom"/>
</dbReference>
<organism evidence="3 4">
    <name type="scientific">Hibiscus syriacus</name>
    <name type="common">Rose of Sharon</name>
    <dbReference type="NCBI Taxonomy" id="106335"/>
    <lineage>
        <taxon>Eukaryota</taxon>
        <taxon>Viridiplantae</taxon>
        <taxon>Streptophyta</taxon>
        <taxon>Embryophyta</taxon>
        <taxon>Tracheophyta</taxon>
        <taxon>Spermatophyta</taxon>
        <taxon>Magnoliopsida</taxon>
        <taxon>eudicotyledons</taxon>
        <taxon>Gunneridae</taxon>
        <taxon>Pentapetalae</taxon>
        <taxon>rosids</taxon>
        <taxon>malvids</taxon>
        <taxon>Malvales</taxon>
        <taxon>Malvaceae</taxon>
        <taxon>Malvoideae</taxon>
        <taxon>Hibiscus</taxon>
    </lineage>
</organism>
<dbReference type="InterPro" id="IPR004252">
    <property type="entry name" value="Probable_transposase_24"/>
</dbReference>